<dbReference type="Proteomes" id="UP001235094">
    <property type="component" value="Unassembled WGS sequence"/>
</dbReference>
<protein>
    <submittedName>
        <fullName evidence="5">SAM-dependent methyltransferase</fullName>
    </submittedName>
</protein>
<dbReference type="EMBL" id="JAUSVR010000003">
    <property type="protein sequence ID" value="MDQ0510468.1"/>
    <property type="molecule type" value="Genomic_DNA"/>
</dbReference>
<comment type="caution">
    <text evidence="5">The sequence shown here is derived from an EMBL/GenBank/DDBJ whole genome shotgun (WGS) entry which is preliminary data.</text>
</comment>
<evidence type="ECO:0000256" key="2">
    <source>
        <dbReference type="ARBA" id="ARBA00022679"/>
    </source>
</evidence>
<organism evidence="5 6">
    <name type="scientific">Ancylobacter amanitiformis</name>
    <dbReference type="NCBI Taxonomy" id="217069"/>
    <lineage>
        <taxon>Bacteria</taxon>
        <taxon>Pseudomonadati</taxon>
        <taxon>Pseudomonadota</taxon>
        <taxon>Alphaproteobacteria</taxon>
        <taxon>Hyphomicrobiales</taxon>
        <taxon>Xanthobacteraceae</taxon>
        <taxon>Ancylobacter</taxon>
    </lineage>
</organism>
<proteinExistence type="predicted"/>
<keyword evidence="6" id="KW-1185">Reference proteome</keyword>
<dbReference type="PANTHER" id="PTHR13090">
    <property type="entry name" value="ARGININE-HYDROXYLASE NDUFAF5, MITOCHONDRIAL"/>
    <property type="match status" value="1"/>
</dbReference>
<dbReference type="Pfam" id="PF08241">
    <property type="entry name" value="Methyltransf_11"/>
    <property type="match status" value="1"/>
</dbReference>
<evidence type="ECO:0000256" key="1">
    <source>
        <dbReference type="ARBA" id="ARBA00022603"/>
    </source>
</evidence>
<dbReference type="RefSeq" id="WP_306889212.1">
    <property type="nucleotide sequence ID" value="NZ_JAUSVR010000003.1"/>
</dbReference>
<keyword evidence="2" id="KW-0808">Transferase</keyword>
<dbReference type="PANTHER" id="PTHR13090:SF1">
    <property type="entry name" value="ARGININE-HYDROXYLASE NDUFAF5, MITOCHONDRIAL"/>
    <property type="match status" value="1"/>
</dbReference>
<name>A0ABU0LP84_9HYPH</name>
<keyword evidence="1 5" id="KW-0489">Methyltransferase</keyword>
<dbReference type="GO" id="GO:0032259">
    <property type="term" value="P:methylation"/>
    <property type="evidence" value="ECO:0007669"/>
    <property type="project" value="UniProtKB-KW"/>
</dbReference>
<evidence type="ECO:0000259" key="4">
    <source>
        <dbReference type="Pfam" id="PF08241"/>
    </source>
</evidence>
<gene>
    <name evidence="5" type="ORF">QOZ99_001351</name>
</gene>
<evidence type="ECO:0000313" key="6">
    <source>
        <dbReference type="Proteomes" id="UP001235094"/>
    </source>
</evidence>
<dbReference type="CDD" id="cd02440">
    <property type="entry name" value="AdoMet_MTases"/>
    <property type="match status" value="1"/>
</dbReference>
<dbReference type="InterPro" id="IPR013216">
    <property type="entry name" value="Methyltransf_11"/>
</dbReference>
<feature type="domain" description="Methyltransferase type 11" evidence="4">
    <location>
        <begin position="115"/>
        <end position="164"/>
    </location>
</feature>
<accession>A0ABU0LP84</accession>
<dbReference type="Gene3D" id="3.40.50.150">
    <property type="entry name" value="Vaccinia Virus protein VP39"/>
    <property type="match status" value="1"/>
</dbReference>
<sequence>MSTPPSSTPPSSAPPSSVPPSSVPPSSVPPSPRIVDIFDPRALGARRRRALALGPETFLIDRVAEDLADRLGAVKRQFATAVDLGTPTSALAAALAGSGMVAKLFAAGPSERADVDVVADPEALPFAPESLDLVVSALALQTVNDLPGQLAQIRRALKPDGLLLAAFFGSGTLAELREAFAVAESETLGGISPRVAPFADLRDLGGLLQRAGLALPVADVDRITVRYGDPLALLRDLRRMGAANPLTDRRRTPLLRKTLARLFDVYAERFSDPDGRLRATFEIAWISGWAPHESQQKPLRPGSAKLRLADALKVPEGRLPGES</sequence>
<dbReference type="GO" id="GO:0008168">
    <property type="term" value="F:methyltransferase activity"/>
    <property type="evidence" value="ECO:0007669"/>
    <property type="project" value="UniProtKB-KW"/>
</dbReference>
<dbReference type="InterPro" id="IPR029063">
    <property type="entry name" value="SAM-dependent_MTases_sf"/>
</dbReference>
<dbReference type="InterPro" id="IPR050602">
    <property type="entry name" value="Malonyl-ACP_OMT"/>
</dbReference>
<dbReference type="SUPFAM" id="SSF53335">
    <property type="entry name" value="S-adenosyl-L-methionine-dependent methyltransferases"/>
    <property type="match status" value="1"/>
</dbReference>
<feature type="region of interest" description="Disordered" evidence="3">
    <location>
        <begin position="1"/>
        <end position="32"/>
    </location>
</feature>
<evidence type="ECO:0000256" key="3">
    <source>
        <dbReference type="SAM" id="MobiDB-lite"/>
    </source>
</evidence>
<evidence type="ECO:0000313" key="5">
    <source>
        <dbReference type="EMBL" id="MDQ0510468.1"/>
    </source>
</evidence>
<reference evidence="5 6" key="1">
    <citation type="submission" date="2023-07" db="EMBL/GenBank/DDBJ databases">
        <title>Genomic Encyclopedia of Type Strains, Phase IV (KMG-IV): sequencing the most valuable type-strain genomes for metagenomic binning, comparative biology and taxonomic classification.</title>
        <authorList>
            <person name="Goeker M."/>
        </authorList>
    </citation>
    <scope>NUCLEOTIDE SEQUENCE [LARGE SCALE GENOMIC DNA]</scope>
    <source>
        <strain evidence="5 6">DSM 15561</strain>
    </source>
</reference>